<protein>
    <submittedName>
        <fullName evidence="1">Uncharacterized protein</fullName>
    </submittedName>
</protein>
<proteinExistence type="predicted"/>
<dbReference type="EMBL" id="AP015034">
    <property type="protein sequence ID" value="BAT73086.1"/>
    <property type="molecule type" value="Genomic_DNA"/>
</dbReference>
<dbReference type="Proteomes" id="UP000291084">
    <property type="component" value="Chromosome 1"/>
</dbReference>
<gene>
    <name evidence="1" type="primary">Vigan.01G054400</name>
    <name evidence="1" type="ORF">VIGAN_01054400</name>
</gene>
<dbReference type="AlphaFoldDB" id="A0A0S3QXL1"/>
<evidence type="ECO:0000313" key="2">
    <source>
        <dbReference type="Proteomes" id="UP000291084"/>
    </source>
</evidence>
<name>A0A0S3QXL1_PHAAN</name>
<sequence length="87" mass="9292">MQNFKPSTCKFFTCSAFCSGLASAITVSIPTSFAIELAVPQLSPVTMMLLTFIDLRMEMTSCAAGFNGSDTAKIPTTSLFIDTIIPV</sequence>
<evidence type="ECO:0000313" key="1">
    <source>
        <dbReference type="EMBL" id="BAT73086.1"/>
    </source>
</evidence>
<organism evidence="1 2">
    <name type="scientific">Vigna angularis var. angularis</name>
    <dbReference type="NCBI Taxonomy" id="157739"/>
    <lineage>
        <taxon>Eukaryota</taxon>
        <taxon>Viridiplantae</taxon>
        <taxon>Streptophyta</taxon>
        <taxon>Embryophyta</taxon>
        <taxon>Tracheophyta</taxon>
        <taxon>Spermatophyta</taxon>
        <taxon>Magnoliopsida</taxon>
        <taxon>eudicotyledons</taxon>
        <taxon>Gunneridae</taxon>
        <taxon>Pentapetalae</taxon>
        <taxon>rosids</taxon>
        <taxon>fabids</taxon>
        <taxon>Fabales</taxon>
        <taxon>Fabaceae</taxon>
        <taxon>Papilionoideae</taxon>
        <taxon>50 kb inversion clade</taxon>
        <taxon>NPAAA clade</taxon>
        <taxon>indigoferoid/millettioid clade</taxon>
        <taxon>Phaseoleae</taxon>
        <taxon>Vigna</taxon>
    </lineage>
</organism>
<accession>A0A0S3QXL1</accession>
<reference evidence="1 2" key="1">
    <citation type="journal article" date="2015" name="Sci. Rep.">
        <title>The power of single molecule real-time sequencing technology in the de novo assembly of a eukaryotic genome.</title>
        <authorList>
            <person name="Sakai H."/>
            <person name="Naito K."/>
            <person name="Ogiso-Tanaka E."/>
            <person name="Takahashi Y."/>
            <person name="Iseki K."/>
            <person name="Muto C."/>
            <person name="Satou K."/>
            <person name="Teruya K."/>
            <person name="Shiroma A."/>
            <person name="Shimoji M."/>
            <person name="Hirano T."/>
            <person name="Itoh T."/>
            <person name="Kaga A."/>
            <person name="Tomooka N."/>
        </authorList>
    </citation>
    <scope>NUCLEOTIDE SEQUENCE [LARGE SCALE GENOMIC DNA]</scope>
    <source>
        <strain evidence="2">cv. Shumari</strain>
    </source>
</reference>
<keyword evidence="2" id="KW-1185">Reference proteome</keyword>